<reference evidence="1" key="1">
    <citation type="submission" date="2014-09" db="EMBL/GenBank/DDBJ databases">
        <authorList>
            <person name="Magalhaes I.L.F."/>
            <person name="Oliveira U."/>
            <person name="Santos F.R."/>
            <person name="Vidigal T.H.D.A."/>
            <person name="Brescovit A.D."/>
            <person name="Santos A.J."/>
        </authorList>
    </citation>
    <scope>NUCLEOTIDE SEQUENCE</scope>
    <source>
        <tissue evidence="1">Shoot tissue taken approximately 20 cm above the soil surface</tissue>
    </source>
</reference>
<sequence>MIYYVLFLLYLSLDDFFISAKKRF</sequence>
<protein>
    <submittedName>
        <fullName evidence="1">Uncharacterized protein</fullName>
    </submittedName>
</protein>
<accession>A0A0A8Y2F3</accession>
<dbReference type="EMBL" id="GBRH01279973">
    <property type="protein sequence ID" value="JAD17922.1"/>
    <property type="molecule type" value="Transcribed_RNA"/>
</dbReference>
<evidence type="ECO:0000313" key="1">
    <source>
        <dbReference type="EMBL" id="JAD17922.1"/>
    </source>
</evidence>
<proteinExistence type="predicted"/>
<name>A0A0A8Y2F3_ARUDO</name>
<reference evidence="1" key="2">
    <citation type="journal article" date="2015" name="Data Brief">
        <title>Shoot transcriptome of the giant reed, Arundo donax.</title>
        <authorList>
            <person name="Barrero R.A."/>
            <person name="Guerrero F.D."/>
            <person name="Moolhuijzen P."/>
            <person name="Goolsby J.A."/>
            <person name="Tidwell J."/>
            <person name="Bellgard S.E."/>
            <person name="Bellgard M.I."/>
        </authorList>
    </citation>
    <scope>NUCLEOTIDE SEQUENCE</scope>
    <source>
        <tissue evidence="1">Shoot tissue taken approximately 20 cm above the soil surface</tissue>
    </source>
</reference>
<organism evidence="1">
    <name type="scientific">Arundo donax</name>
    <name type="common">Giant reed</name>
    <name type="synonym">Donax arundinaceus</name>
    <dbReference type="NCBI Taxonomy" id="35708"/>
    <lineage>
        <taxon>Eukaryota</taxon>
        <taxon>Viridiplantae</taxon>
        <taxon>Streptophyta</taxon>
        <taxon>Embryophyta</taxon>
        <taxon>Tracheophyta</taxon>
        <taxon>Spermatophyta</taxon>
        <taxon>Magnoliopsida</taxon>
        <taxon>Liliopsida</taxon>
        <taxon>Poales</taxon>
        <taxon>Poaceae</taxon>
        <taxon>PACMAD clade</taxon>
        <taxon>Arundinoideae</taxon>
        <taxon>Arundineae</taxon>
        <taxon>Arundo</taxon>
    </lineage>
</organism>
<dbReference type="AlphaFoldDB" id="A0A0A8Y2F3"/>